<reference evidence="2" key="1">
    <citation type="submission" date="2021-02" db="EMBL/GenBank/DDBJ databases">
        <authorList>
            <person name="Nowell W R."/>
        </authorList>
    </citation>
    <scope>NUCLEOTIDE SEQUENCE</scope>
</reference>
<dbReference type="Proteomes" id="UP000682733">
    <property type="component" value="Unassembled WGS sequence"/>
</dbReference>
<organism evidence="2 3">
    <name type="scientific">Didymodactylos carnosus</name>
    <dbReference type="NCBI Taxonomy" id="1234261"/>
    <lineage>
        <taxon>Eukaryota</taxon>
        <taxon>Metazoa</taxon>
        <taxon>Spiralia</taxon>
        <taxon>Gnathifera</taxon>
        <taxon>Rotifera</taxon>
        <taxon>Eurotatoria</taxon>
        <taxon>Bdelloidea</taxon>
        <taxon>Philodinida</taxon>
        <taxon>Philodinidae</taxon>
        <taxon>Didymodactylos</taxon>
    </lineage>
</organism>
<name>A0A8S2KSU2_9BILA</name>
<evidence type="ECO:0000256" key="1">
    <source>
        <dbReference type="SAM" id="SignalP"/>
    </source>
</evidence>
<keyword evidence="1" id="KW-0732">Signal</keyword>
<evidence type="ECO:0000313" key="2">
    <source>
        <dbReference type="EMBL" id="CAF3864674.1"/>
    </source>
</evidence>
<feature type="signal peptide" evidence="1">
    <location>
        <begin position="1"/>
        <end position="16"/>
    </location>
</feature>
<proteinExistence type="predicted"/>
<gene>
    <name evidence="2" type="ORF">TMI583_LOCUS19415</name>
</gene>
<evidence type="ECO:0000313" key="3">
    <source>
        <dbReference type="Proteomes" id="UP000682733"/>
    </source>
</evidence>
<feature type="non-terminal residue" evidence="2">
    <location>
        <position position="51"/>
    </location>
</feature>
<sequence length="51" mass="5659">MTILILMQMITPILKADSLVADELQPKTVLDIPIIAYGGDKEENVDEAFLK</sequence>
<protein>
    <submittedName>
        <fullName evidence="2">Uncharacterized protein</fullName>
    </submittedName>
</protein>
<comment type="caution">
    <text evidence="2">The sequence shown here is derived from an EMBL/GenBank/DDBJ whole genome shotgun (WGS) entry which is preliminary data.</text>
</comment>
<dbReference type="EMBL" id="CAJOBA010010035">
    <property type="protein sequence ID" value="CAF3864674.1"/>
    <property type="molecule type" value="Genomic_DNA"/>
</dbReference>
<feature type="chain" id="PRO_5035896761" evidence="1">
    <location>
        <begin position="17"/>
        <end position="51"/>
    </location>
</feature>
<dbReference type="AlphaFoldDB" id="A0A8S2KSU2"/>
<accession>A0A8S2KSU2</accession>